<organism evidence="3 4">
    <name type="scientific">Haematospirillum jordaniae</name>
    <dbReference type="NCBI Taxonomy" id="1549855"/>
    <lineage>
        <taxon>Bacteria</taxon>
        <taxon>Pseudomonadati</taxon>
        <taxon>Pseudomonadota</taxon>
        <taxon>Alphaproteobacteria</taxon>
        <taxon>Rhodospirillales</taxon>
        <taxon>Novispirillaceae</taxon>
        <taxon>Haematospirillum</taxon>
    </lineage>
</organism>
<feature type="signal peptide" evidence="1">
    <location>
        <begin position="1"/>
        <end position="24"/>
    </location>
</feature>
<feature type="chain" id="PRO_5044368601" description="Solute-binding protein family 3/N-terminal domain-containing protein" evidence="1">
    <location>
        <begin position="25"/>
        <end position="250"/>
    </location>
</feature>
<feature type="domain" description="Solute-binding protein family 3/N-terminal" evidence="2">
    <location>
        <begin position="32"/>
        <end position="246"/>
    </location>
</feature>
<dbReference type="PANTHER" id="PTHR38834:SF3">
    <property type="entry name" value="SOLUTE-BINDING PROTEIN FAMILY 3_N-TERMINAL DOMAIN-CONTAINING PROTEIN"/>
    <property type="match status" value="1"/>
</dbReference>
<dbReference type="GeneID" id="53316112"/>
<proteinExistence type="predicted"/>
<dbReference type="SUPFAM" id="SSF53850">
    <property type="entry name" value="Periplasmic binding protein-like II"/>
    <property type="match status" value="1"/>
</dbReference>
<accession>A0A143DDW4</accession>
<dbReference type="Pfam" id="PF00497">
    <property type="entry name" value="SBP_bac_3"/>
    <property type="match status" value="1"/>
</dbReference>
<dbReference type="STRING" id="1549855.AY555_02970"/>
<keyword evidence="1" id="KW-0732">Signal</keyword>
<dbReference type="KEGG" id="hjo:AY555_02970"/>
<dbReference type="EMBL" id="CP014525">
    <property type="protein sequence ID" value="AMW34318.1"/>
    <property type="molecule type" value="Genomic_DNA"/>
</dbReference>
<reference evidence="3 4" key="1">
    <citation type="submission" date="2016-02" db="EMBL/GenBank/DDBJ databases">
        <title>Complete Genome of H5569, the type strain of the newly described species Haematospirillium jordaniae.</title>
        <authorList>
            <person name="Nicholson A.C."/>
            <person name="Humrighouse B.W."/>
            <person name="Loparov V."/>
            <person name="McQuiston J.R."/>
        </authorList>
    </citation>
    <scope>NUCLEOTIDE SEQUENCE [LARGE SCALE GENOMIC DNA]</scope>
    <source>
        <strain evidence="3 4">H5569</strain>
    </source>
</reference>
<sequence>MTLFRALRALLLAYAILPTPCAMAEGLPVATGDYPPYSGQALPGGGISTQLVMAAFKAAKMAEPEILWESWKRGYERSKNGEIAATFPYAKDDEREQHFLFTDPLHMDQVSFFTRSLDIDAVNGSWANMKICIPQGWIVEMYREVMDAFSLTLQQPASMEHCMKMLQGKRVDLVPCATIVGIYEIKQAFGSTEGFTASPHHRRENRTYLMISRAWPDADKVVEAFNMGLKSIRESGEYARITKEYTLNSP</sequence>
<dbReference type="OrthoDB" id="8479038at2"/>
<evidence type="ECO:0000313" key="4">
    <source>
        <dbReference type="Proteomes" id="UP000076066"/>
    </source>
</evidence>
<evidence type="ECO:0000313" key="3">
    <source>
        <dbReference type="EMBL" id="AMW34318.1"/>
    </source>
</evidence>
<dbReference type="AlphaFoldDB" id="A0A143DDW4"/>
<dbReference type="InterPro" id="IPR001638">
    <property type="entry name" value="Solute-binding_3/MltF_N"/>
</dbReference>
<evidence type="ECO:0000259" key="2">
    <source>
        <dbReference type="Pfam" id="PF00497"/>
    </source>
</evidence>
<dbReference type="PANTHER" id="PTHR38834">
    <property type="entry name" value="PERIPLASMIC SUBSTRATE BINDING PROTEIN FAMILY 3"/>
    <property type="match status" value="1"/>
</dbReference>
<dbReference type="Gene3D" id="3.40.190.10">
    <property type="entry name" value="Periplasmic binding protein-like II"/>
    <property type="match status" value="2"/>
</dbReference>
<dbReference type="Proteomes" id="UP000076066">
    <property type="component" value="Chromosome"/>
</dbReference>
<keyword evidence="4" id="KW-1185">Reference proteome</keyword>
<dbReference type="RefSeq" id="WP_066133254.1">
    <property type="nucleotide sequence ID" value="NZ_CP014525.1"/>
</dbReference>
<gene>
    <name evidence="3" type="ORF">AY555_02970</name>
</gene>
<protein>
    <recommendedName>
        <fullName evidence="2">Solute-binding protein family 3/N-terminal domain-containing protein</fullName>
    </recommendedName>
</protein>
<evidence type="ECO:0000256" key="1">
    <source>
        <dbReference type="SAM" id="SignalP"/>
    </source>
</evidence>
<name>A0A143DDW4_9PROT</name>